<reference evidence="1" key="2">
    <citation type="journal article" date="2012" name="PLoS ONE">
        <title>A Deeply Branching Thermophilic Bacterium with an Ancient Acetyl-CoA Pathway Dominates a Subsurface Ecosystem.</title>
        <authorList>
            <person name="Takami H."/>
            <person name="Noguchi H."/>
            <person name="Takaki Y."/>
            <person name="Uchiyama I."/>
            <person name="Toyoda A."/>
            <person name="Nishi S."/>
            <person name="Chee G.-J."/>
            <person name="Arai W."/>
            <person name="Nunoura T."/>
            <person name="Itoh T."/>
            <person name="Hattori M."/>
            <person name="Takai K."/>
        </authorList>
    </citation>
    <scope>NUCLEOTIDE SEQUENCE</scope>
</reference>
<evidence type="ECO:0008006" key="2">
    <source>
        <dbReference type="Google" id="ProtNLM"/>
    </source>
</evidence>
<name>H5S8Z4_9ZZZZ</name>
<evidence type="ECO:0000313" key="1">
    <source>
        <dbReference type="EMBL" id="BAL52630.1"/>
    </source>
</evidence>
<dbReference type="InterPro" id="IPR011231">
    <property type="entry name" value="Phage_VT1-Sakai_H0018"/>
</dbReference>
<proteinExistence type="predicted"/>
<dbReference type="AlphaFoldDB" id="H5S8Z4"/>
<dbReference type="EMBL" id="AP011635">
    <property type="protein sequence ID" value="BAL52630.1"/>
    <property type="molecule type" value="Genomic_DNA"/>
</dbReference>
<accession>H5S8Z4</accession>
<organism evidence="1">
    <name type="scientific">uncultured prokaryote</name>
    <dbReference type="NCBI Taxonomy" id="198431"/>
    <lineage>
        <taxon>unclassified sequences</taxon>
        <taxon>environmental samples</taxon>
    </lineage>
</organism>
<dbReference type="Pfam" id="PF09956">
    <property type="entry name" value="Phage_cement_2"/>
    <property type="match status" value="1"/>
</dbReference>
<protein>
    <recommendedName>
        <fullName evidence="2">DUF2190 domain-containing protein</fullName>
    </recommendedName>
</protein>
<sequence length="122" mass="12267">MAFENFSPIQSFVAGVDLSSHQYSFVSLDSNGKLVLGTQTTPVIGVLINDPKAGQTGTVFVGNGVVQLKLAGSVSRGDVITTNASGKGVTATAGKKGLGVALQSGVAGEVIAVLLFNFPASV</sequence>
<reference evidence="1" key="1">
    <citation type="journal article" date="2005" name="Environ. Microbiol.">
        <title>Genetic and functional properties of uncultivated thermophilic crenarchaeotes from a subsurface gold mine as revealed by analysis of genome fragments.</title>
        <authorList>
            <person name="Nunoura T."/>
            <person name="Hirayama H."/>
            <person name="Takami H."/>
            <person name="Oida H."/>
            <person name="Nishi S."/>
            <person name="Shimamura S."/>
            <person name="Suzuki Y."/>
            <person name="Inagaki F."/>
            <person name="Takai K."/>
            <person name="Nealson K.H."/>
            <person name="Horikoshi K."/>
        </authorList>
    </citation>
    <scope>NUCLEOTIDE SEQUENCE</scope>
</reference>
<gene>
    <name evidence="1" type="ORF">HGMM_F01H12C02</name>
</gene>